<sequence>MSAPPSLRPVDLHAWLTSPSYEIIDLTFSTTYGVVLDTPECIGLVAAQHHSLFNEALIHHPQIVGKDFLTAIGLLLQFEED</sequence>
<reference evidence="2" key="4">
    <citation type="submission" date="2017-11" db="EMBL/GenBank/DDBJ databases">
        <title>Complete genome sequence of Serratia sp. ATCC 39006.</title>
        <authorList>
            <person name="Hampton H.G."/>
            <person name="Jackson S.A."/>
            <person name="Jauregui R."/>
            <person name="Poulter G.T.M."/>
            <person name="Salmond G.P.C."/>
            <person name="Fineran P.C."/>
        </authorList>
    </citation>
    <scope>NUCLEOTIDE SEQUENCE</scope>
    <source>
        <strain evidence="2">ATCC 39006</strain>
    </source>
</reference>
<evidence type="ECO:0000313" key="3">
    <source>
        <dbReference type="Proteomes" id="UP000017700"/>
    </source>
</evidence>
<dbReference type="AlphaFoldDB" id="A0A2I5TDH2"/>
<accession>A0A2I5TDH2</accession>
<dbReference type="OrthoDB" id="6198661at2"/>
<reference evidence="1 4" key="3">
    <citation type="submission" date="2017-11" db="EMBL/GenBank/DDBJ databases">
        <title>Complete genome sequence of Serratia sp. ATCC 39006 LacA.</title>
        <authorList>
            <person name="Hampton H.G."/>
            <person name="Jackson S.A."/>
            <person name="Jauregui R."/>
            <person name="Poulter G.T.M."/>
            <person name="Salmond G.P.C."/>
            <person name="Fineran P.C."/>
        </authorList>
    </citation>
    <scope>NUCLEOTIDE SEQUENCE [LARGE SCALE GENOMIC DNA]</scope>
    <source>
        <strain evidence="1 4">ATCC 39006</strain>
    </source>
</reference>
<keyword evidence="3" id="KW-1185">Reference proteome</keyword>
<dbReference type="Proteomes" id="UP000233778">
    <property type="component" value="Chromosome"/>
</dbReference>
<dbReference type="KEGG" id="serq:CWC46_20025"/>
<proteinExistence type="predicted"/>
<organism evidence="2 3">
    <name type="scientific">Serratia sp. (strain ATCC 39006)</name>
    <name type="common">Prodigiosinella confusarubida</name>
    <dbReference type="NCBI Taxonomy" id="104623"/>
    <lineage>
        <taxon>Bacteria</taxon>
        <taxon>Pseudomonadati</taxon>
        <taxon>Pseudomonadota</taxon>
        <taxon>Gammaproteobacteria</taxon>
        <taxon>Enterobacterales</taxon>
        <taxon>Pectobacteriaceae</taxon>
        <taxon>Prodigiosinella</taxon>
    </lineage>
</organism>
<gene>
    <name evidence="1" type="ORF">CWC46_20025</name>
    <name evidence="2" type="ORF">Ser39006_020020</name>
</gene>
<reference evidence="2" key="2">
    <citation type="submission" date="2013-09" db="EMBL/GenBank/DDBJ databases">
        <authorList>
            <person name="Wang G."/>
            <person name="Yang Y."/>
            <person name="Su Y."/>
        </authorList>
    </citation>
    <scope>NUCLEOTIDE SEQUENCE</scope>
    <source>
        <strain evidence="2">ATCC 39006</strain>
    </source>
</reference>
<evidence type="ECO:0000313" key="4">
    <source>
        <dbReference type="Proteomes" id="UP000233778"/>
    </source>
</evidence>
<evidence type="ECO:0000313" key="2">
    <source>
        <dbReference type="EMBL" id="AUH06932.1"/>
    </source>
</evidence>
<evidence type="ECO:0000313" key="1">
    <source>
        <dbReference type="EMBL" id="AUH02618.1"/>
    </source>
</evidence>
<reference evidence="2 3" key="1">
    <citation type="journal article" date="2013" name="Genome Announc.">
        <title>Draft genome sequence of Serratia sp. strain ATCC 39006, a model bacterium for analysis of the biosynthesis and regulation of prodigiosin, a carbapenem, and gas vesicles.</title>
        <authorList>
            <person name="Fineran P.C."/>
            <person name="Iglesias Cans M.C."/>
            <person name="Ramsay J.P."/>
            <person name="Wilf N.M."/>
            <person name="Cossyleon D."/>
            <person name="McNeil M.B."/>
            <person name="Williamson N.R."/>
            <person name="Monson R.E."/>
            <person name="Becher S.A."/>
            <person name="Stanton J.A."/>
            <person name="Brugger K."/>
            <person name="Brown S.D."/>
            <person name="Salmond G.P."/>
        </authorList>
    </citation>
    <scope>NUCLEOTIDE SEQUENCE [LARGE SCALE GENOMIC DNA]</scope>
    <source>
        <strain evidence="2">ATCC 39006</strain>
        <strain evidence="3">ATCC 39006 / SC 11482</strain>
    </source>
</reference>
<name>A0A2I5TDH2_SERS3</name>
<dbReference type="KEGG" id="sera:Ser39006_020020"/>
<dbReference type="EMBL" id="CP025085">
    <property type="protein sequence ID" value="AUH02618.1"/>
    <property type="molecule type" value="Genomic_DNA"/>
</dbReference>
<protein>
    <submittedName>
        <fullName evidence="2">Uncharacterized protein</fullName>
    </submittedName>
</protein>
<dbReference type="Proteomes" id="UP000017700">
    <property type="component" value="Chromosome"/>
</dbReference>
<dbReference type="EMBL" id="CP025084">
    <property type="protein sequence ID" value="AUH06932.1"/>
    <property type="molecule type" value="Genomic_DNA"/>
</dbReference>